<organism evidence="1 2">
    <name type="scientific">Mycena albidolilacea</name>
    <dbReference type="NCBI Taxonomy" id="1033008"/>
    <lineage>
        <taxon>Eukaryota</taxon>
        <taxon>Fungi</taxon>
        <taxon>Dikarya</taxon>
        <taxon>Basidiomycota</taxon>
        <taxon>Agaricomycotina</taxon>
        <taxon>Agaricomycetes</taxon>
        <taxon>Agaricomycetidae</taxon>
        <taxon>Agaricales</taxon>
        <taxon>Marasmiineae</taxon>
        <taxon>Mycenaceae</taxon>
        <taxon>Mycena</taxon>
    </lineage>
</organism>
<name>A0AAD6ZNJ3_9AGAR</name>
<reference evidence="1" key="1">
    <citation type="submission" date="2023-03" db="EMBL/GenBank/DDBJ databases">
        <title>Massive genome expansion in bonnet fungi (Mycena s.s.) driven by repeated elements and novel gene families across ecological guilds.</title>
        <authorList>
            <consortium name="Lawrence Berkeley National Laboratory"/>
            <person name="Harder C.B."/>
            <person name="Miyauchi S."/>
            <person name="Viragh M."/>
            <person name="Kuo A."/>
            <person name="Thoen E."/>
            <person name="Andreopoulos B."/>
            <person name="Lu D."/>
            <person name="Skrede I."/>
            <person name="Drula E."/>
            <person name="Henrissat B."/>
            <person name="Morin E."/>
            <person name="Kohler A."/>
            <person name="Barry K."/>
            <person name="LaButti K."/>
            <person name="Morin E."/>
            <person name="Salamov A."/>
            <person name="Lipzen A."/>
            <person name="Mereny Z."/>
            <person name="Hegedus B."/>
            <person name="Baldrian P."/>
            <person name="Stursova M."/>
            <person name="Weitz H."/>
            <person name="Taylor A."/>
            <person name="Grigoriev I.V."/>
            <person name="Nagy L.G."/>
            <person name="Martin F."/>
            <person name="Kauserud H."/>
        </authorList>
    </citation>
    <scope>NUCLEOTIDE SEQUENCE</scope>
    <source>
        <strain evidence="1">CBHHK002</strain>
    </source>
</reference>
<evidence type="ECO:0000313" key="2">
    <source>
        <dbReference type="Proteomes" id="UP001218218"/>
    </source>
</evidence>
<evidence type="ECO:0000313" key="1">
    <source>
        <dbReference type="EMBL" id="KAJ7330894.1"/>
    </source>
</evidence>
<keyword evidence="2" id="KW-1185">Reference proteome</keyword>
<sequence>MEALPESLRIPEATANACLPPEDLPVLKLIKFNLPPLHKSTVFLNPTNYLSEYAPTHTAFDPEAIPVPSHAVVGRILVPHQQQGPGYPWRKTQLLNPRSAEYAISGRPVAWEAAIEIHRCLDECWEVQTSLPPLSFTHHLSTKVYSSTQDDVVKKKASNGSNSSMYLSARRSVFIPNAFTMDALRVRQRIGLLLRLDDPDLRYNRVPEVLIYNSVSKKYLPMSFHELYRLGPGLVVNVTVTPMVSRP</sequence>
<dbReference type="EMBL" id="JARIHO010000036">
    <property type="protein sequence ID" value="KAJ7330894.1"/>
    <property type="molecule type" value="Genomic_DNA"/>
</dbReference>
<accession>A0AAD6ZNJ3</accession>
<dbReference type="AlphaFoldDB" id="A0AAD6ZNJ3"/>
<comment type="caution">
    <text evidence="1">The sequence shown here is derived from an EMBL/GenBank/DDBJ whole genome shotgun (WGS) entry which is preliminary data.</text>
</comment>
<gene>
    <name evidence="1" type="ORF">DFH08DRAFT_814985</name>
</gene>
<dbReference type="Proteomes" id="UP001218218">
    <property type="component" value="Unassembled WGS sequence"/>
</dbReference>
<proteinExistence type="predicted"/>
<protein>
    <submittedName>
        <fullName evidence="1">Uncharacterized protein</fullName>
    </submittedName>
</protein>